<reference evidence="1" key="1">
    <citation type="submission" date="2022-05" db="EMBL/GenBank/DDBJ databases">
        <title>Chromosome-level genome of Chaenocephalus aceratus.</title>
        <authorList>
            <person name="Park H."/>
        </authorList>
    </citation>
    <scope>NUCLEOTIDE SEQUENCE</scope>
    <source>
        <strain evidence="1">KU_202001</strain>
    </source>
</reference>
<evidence type="ECO:0000313" key="1">
    <source>
        <dbReference type="EMBL" id="KAI4826405.1"/>
    </source>
</evidence>
<protein>
    <submittedName>
        <fullName evidence="1">Uncharacterized protein</fullName>
    </submittedName>
</protein>
<keyword evidence="2" id="KW-1185">Reference proteome</keyword>
<dbReference type="EMBL" id="CM043789">
    <property type="protein sequence ID" value="KAI4826405.1"/>
    <property type="molecule type" value="Genomic_DNA"/>
</dbReference>
<gene>
    <name evidence="1" type="ORF">KUCAC02_029853</name>
</gene>
<dbReference type="Proteomes" id="UP001057452">
    <property type="component" value="Chromosome 5"/>
</dbReference>
<organism evidence="1 2">
    <name type="scientific">Chaenocephalus aceratus</name>
    <name type="common">Blackfin icefish</name>
    <name type="synonym">Chaenichthys aceratus</name>
    <dbReference type="NCBI Taxonomy" id="36190"/>
    <lineage>
        <taxon>Eukaryota</taxon>
        <taxon>Metazoa</taxon>
        <taxon>Chordata</taxon>
        <taxon>Craniata</taxon>
        <taxon>Vertebrata</taxon>
        <taxon>Euteleostomi</taxon>
        <taxon>Actinopterygii</taxon>
        <taxon>Neopterygii</taxon>
        <taxon>Teleostei</taxon>
        <taxon>Neoteleostei</taxon>
        <taxon>Acanthomorphata</taxon>
        <taxon>Eupercaria</taxon>
        <taxon>Perciformes</taxon>
        <taxon>Notothenioidei</taxon>
        <taxon>Channichthyidae</taxon>
        <taxon>Chaenocephalus</taxon>
    </lineage>
</organism>
<accession>A0ACB9XH28</accession>
<proteinExistence type="predicted"/>
<sequence>PSRDNLAQDAVCLVNREPHCRSNTTRLVFYEMNQTLGDQWAPVVNANNAVGSLSGARCQSVASEACTFPGYTIGGLKVSTAEIRRAKVEAHVYDRMRLRGCGFGQLGRVGVAPGLQSPQLNLSPCRLILQTARGSLD</sequence>
<name>A0ACB9XH28_CHAAC</name>
<comment type="caution">
    <text evidence="1">The sequence shown here is derived from an EMBL/GenBank/DDBJ whole genome shotgun (WGS) entry which is preliminary data.</text>
</comment>
<evidence type="ECO:0000313" key="2">
    <source>
        <dbReference type="Proteomes" id="UP001057452"/>
    </source>
</evidence>
<feature type="non-terminal residue" evidence="1">
    <location>
        <position position="1"/>
    </location>
</feature>